<name>A0AAN9XSU2_PSOTE</name>
<dbReference type="PANTHER" id="PTHR38925:SF1">
    <property type="entry name" value="PROTEIN, PUTATIVE-RELATED"/>
    <property type="match status" value="1"/>
</dbReference>
<evidence type="ECO:0000313" key="3">
    <source>
        <dbReference type="Proteomes" id="UP001386955"/>
    </source>
</evidence>
<keyword evidence="1" id="KW-0812">Transmembrane</keyword>
<organism evidence="2 3">
    <name type="scientific">Psophocarpus tetragonolobus</name>
    <name type="common">Winged bean</name>
    <name type="synonym">Dolichos tetragonolobus</name>
    <dbReference type="NCBI Taxonomy" id="3891"/>
    <lineage>
        <taxon>Eukaryota</taxon>
        <taxon>Viridiplantae</taxon>
        <taxon>Streptophyta</taxon>
        <taxon>Embryophyta</taxon>
        <taxon>Tracheophyta</taxon>
        <taxon>Spermatophyta</taxon>
        <taxon>Magnoliopsida</taxon>
        <taxon>eudicotyledons</taxon>
        <taxon>Gunneridae</taxon>
        <taxon>Pentapetalae</taxon>
        <taxon>rosids</taxon>
        <taxon>fabids</taxon>
        <taxon>Fabales</taxon>
        <taxon>Fabaceae</taxon>
        <taxon>Papilionoideae</taxon>
        <taxon>50 kb inversion clade</taxon>
        <taxon>NPAAA clade</taxon>
        <taxon>indigoferoid/millettioid clade</taxon>
        <taxon>Phaseoleae</taxon>
        <taxon>Psophocarpus</taxon>
    </lineage>
</organism>
<gene>
    <name evidence="2" type="ORF">VNO78_07877</name>
</gene>
<dbReference type="AlphaFoldDB" id="A0AAN9XSU2"/>
<sequence>MGLHMVAMAKFHVLFGRHSIGPVVGWTVCPLAFKLFLGLRVFQQDAVYSTRLFLFRLGQIVLNREIPFTNGTRLERAFRLMRQTLTTNTTSTTTQEEQLNQDTFNTLLTITL</sequence>
<reference evidence="2 3" key="1">
    <citation type="submission" date="2024-01" db="EMBL/GenBank/DDBJ databases">
        <title>The genomes of 5 underutilized Papilionoideae crops provide insights into root nodulation and disease resistanc.</title>
        <authorList>
            <person name="Jiang F."/>
        </authorList>
    </citation>
    <scope>NUCLEOTIDE SEQUENCE [LARGE SCALE GENOMIC DNA]</scope>
    <source>
        <strain evidence="2">DUOXIRENSHENG_FW03</strain>
        <tissue evidence="2">Leaves</tissue>
    </source>
</reference>
<feature type="transmembrane region" description="Helical" evidence="1">
    <location>
        <begin position="20"/>
        <end position="42"/>
    </location>
</feature>
<dbReference type="Proteomes" id="UP001386955">
    <property type="component" value="Unassembled WGS sequence"/>
</dbReference>
<comment type="caution">
    <text evidence="2">The sequence shown here is derived from an EMBL/GenBank/DDBJ whole genome shotgun (WGS) entry which is preliminary data.</text>
</comment>
<proteinExistence type="predicted"/>
<protein>
    <submittedName>
        <fullName evidence="2">Uncharacterized protein</fullName>
    </submittedName>
</protein>
<keyword evidence="1" id="KW-0472">Membrane</keyword>
<evidence type="ECO:0000313" key="2">
    <source>
        <dbReference type="EMBL" id="KAK7406254.1"/>
    </source>
</evidence>
<keyword evidence="3" id="KW-1185">Reference proteome</keyword>
<keyword evidence="1" id="KW-1133">Transmembrane helix</keyword>
<evidence type="ECO:0000256" key="1">
    <source>
        <dbReference type="SAM" id="Phobius"/>
    </source>
</evidence>
<dbReference type="EMBL" id="JAYMYS010000002">
    <property type="protein sequence ID" value="KAK7406254.1"/>
    <property type="molecule type" value="Genomic_DNA"/>
</dbReference>
<dbReference type="PANTHER" id="PTHR38925">
    <property type="entry name" value="PROTEIN, PUTATIVE-RELATED"/>
    <property type="match status" value="1"/>
</dbReference>
<accession>A0AAN9XSU2</accession>